<keyword evidence="1" id="KW-0853">WD repeat</keyword>
<feature type="repeat" description="WD" evidence="1">
    <location>
        <begin position="126"/>
        <end position="160"/>
    </location>
</feature>
<dbReference type="GO" id="GO:0016226">
    <property type="term" value="P:iron-sulfur cluster assembly"/>
    <property type="evidence" value="ECO:0007669"/>
    <property type="project" value="TreeGrafter"/>
</dbReference>
<dbReference type="PANTHER" id="PTHR19920:SF0">
    <property type="entry name" value="CYTOSOLIC IRON-SULFUR PROTEIN ASSEMBLY PROTEIN CIAO1-RELATED"/>
    <property type="match status" value="1"/>
</dbReference>
<dbReference type="PROSITE" id="PS50082">
    <property type="entry name" value="WD_REPEATS_2"/>
    <property type="match status" value="3"/>
</dbReference>
<proteinExistence type="predicted"/>
<dbReference type="AlphaFoldDB" id="A0A8S1RKJ6"/>
<dbReference type="Proteomes" id="UP000692954">
    <property type="component" value="Unassembled WGS sequence"/>
</dbReference>
<dbReference type="PROSITE" id="PS50294">
    <property type="entry name" value="WD_REPEATS_REGION"/>
    <property type="match status" value="3"/>
</dbReference>
<dbReference type="PANTHER" id="PTHR19920">
    <property type="entry name" value="WD40 PROTEIN CIAO1"/>
    <property type="match status" value="1"/>
</dbReference>
<dbReference type="InterPro" id="IPR001680">
    <property type="entry name" value="WD40_rpt"/>
</dbReference>
<feature type="repeat" description="WD" evidence="1">
    <location>
        <begin position="172"/>
        <end position="213"/>
    </location>
</feature>
<dbReference type="Pfam" id="PF00400">
    <property type="entry name" value="WD40"/>
    <property type="match status" value="3"/>
</dbReference>
<comment type="caution">
    <text evidence="2">The sequence shown here is derived from an EMBL/GenBank/DDBJ whole genome shotgun (WGS) entry which is preliminary data.</text>
</comment>
<protein>
    <submittedName>
        <fullName evidence="2">Uncharacterized protein</fullName>
    </submittedName>
</protein>
<organism evidence="2 3">
    <name type="scientific">Paramecium sonneborni</name>
    <dbReference type="NCBI Taxonomy" id="65129"/>
    <lineage>
        <taxon>Eukaryota</taxon>
        <taxon>Sar</taxon>
        <taxon>Alveolata</taxon>
        <taxon>Ciliophora</taxon>
        <taxon>Intramacronucleata</taxon>
        <taxon>Oligohymenophorea</taxon>
        <taxon>Peniculida</taxon>
        <taxon>Parameciidae</taxon>
        <taxon>Paramecium</taxon>
    </lineage>
</organism>
<name>A0A8S1RKJ6_9CILI</name>
<feature type="repeat" description="WD" evidence="1">
    <location>
        <begin position="80"/>
        <end position="111"/>
    </location>
</feature>
<dbReference type="SMART" id="SM00320">
    <property type="entry name" value="WD40"/>
    <property type="match status" value="3"/>
</dbReference>
<sequence>MNSQQNKEFVSLLENGLEGYFVESQILDNQVKLSKIGIQNFRTKKCHSAIFDKNGSNIIYTCSQIILIAKLQNLQFIQQLEGHKAQINQLLLSQDDNVLISCSNDKTIILWRYNEVLQKWYYLNTFEKHTDSISSMILNKNETQLLTASADNSIIVWSVNLKTNQIDYQYTLQHHKHEVNFLSLNPSENYLISYSKDKTIAFWSLNKGNNWQFRYVITQFNFDFGAKLKFLSDQMFIFVTNQNHEDSICFYELNKEKFEENINKRFCLQKCKGQVNKSMDPIILNQNKNLIIISFNRQTYVLRRKLNGDLNIIFQESSKKKRIFSALSNDADYMIINTKNGHYCIFQLEYY</sequence>
<evidence type="ECO:0000256" key="1">
    <source>
        <dbReference type="PROSITE-ProRule" id="PRU00221"/>
    </source>
</evidence>
<accession>A0A8S1RKJ6</accession>
<dbReference type="EMBL" id="CAJJDN010000174">
    <property type="protein sequence ID" value="CAD8127265.1"/>
    <property type="molecule type" value="Genomic_DNA"/>
</dbReference>
<gene>
    <name evidence="2" type="ORF">PSON_ATCC_30995.1.T1740073</name>
</gene>
<evidence type="ECO:0000313" key="3">
    <source>
        <dbReference type="Proteomes" id="UP000692954"/>
    </source>
</evidence>
<keyword evidence="3" id="KW-1185">Reference proteome</keyword>
<dbReference type="GO" id="GO:0097361">
    <property type="term" value="C:cytosolic [4Fe-4S] assembly targeting complex"/>
    <property type="evidence" value="ECO:0007669"/>
    <property type="project" value="TreeGrafter"/>
</dbReference>
<dbReference type="OrthoDB" id="406844at2759"/>
<evidence type="ECO:0000313" key="2">
    <source>
        <dbReference type="EMBL" id="CAD8127265.1"/>
    </source>
</evidence>
<reference evidence="2" key="1">
    <citation type="submission" date="2021-01" db="EMBL/GenBank/DDBJ databases">
        <authorList>
            <consortium name="Genoscope - CEA"/>
            <person name="William W."/>
        </authorList>
    </citation>
    <scope>NUCLEOTIDE SEQUENCE</scope>
</reference>